<evidence type="ECO:0000256" key="1">
    <source>
        <dbReference type="SAM" id="Phobius"/>
    </source>
</evidence>
<feature type="transmembrane region" description="Helical" evidence="1">
    <location>
        <begin position="137"/>
        <end position="157"/>
    </location>
</feature>
<dbReference type="RefSeq" id="WP_132370635.1">
    <property type="nucleotide sequence ID" value="NZ_SMAN01000001.1"/>
</dbReference>
<keyword evidence="1" id="KW-1133">Transmembrane helix</keyword>
<dbReference type="InterPro" id="IPR043726">
    <property type="entry name" value="LiaI-LiaF-like_TM1"/>
</dbReference>
<comment type="caution">
    <text evidence="3">The sequence shown here is derived from an EMBL/GenBank/DDBJ whole genome shotgun (WGS) entry which is preliminary data.</text>
</comment>
<reference evidence="3 4" key="1">
    <citation type="submission" date="2019-03" db="EMBL/GenBank/DDBJ databases">
        <title>Genomic Encyclopedia of Type Strains, Phase IV (KMG-IV): sequencing the most valuable type-strain genomes for metagenomic binning, comparative biology and taxonomic classification.</title>
        <authorList>
            <person name="Goeker M."/>
        </authorList>
    </citation>
    <scope>NUCLEOTIDE SEQUENCE [LARGE SCALE GENOMIC DNA]</scope>
    <source>
        <strain evidence="3 4">DSM 25894</strain>
    </source>
</reference>
<keyword evidence="1" id="KW-0472">Membrane</keyword>
<organism evidence="3 4">
    <name type="scientific">Melghiribacillus thermohalophilus</name>
    <dbReference type="NCBI Taxonomy" id="1324956"/>
    <lineage>
        <taxon>Bacteria</taxon>
        <taxon>Bacillati</taxon>
        <taxon>Bacillota</taxon>
        <taxon>Bacilli</taxon>
        <taxon>Bacillales</taxon>
        <taxon>Bacillaceae</taxon>
        <taxon>Melghiribacillus</taxon>
    </lineage>
</organism>
<feature type="transmembrane region" description="Helical" evidence="1">
    <location>
        <begin position="107"/>
        <end position="125"/>
    </location>
</feature>
<sequence>MGNKNTFLSILLIGLGFYFLLKQIYIPVLSNFYSWPTILMIIGIAFLVNAYAGGVKQNVFPGAVLLGFGIHFHGVQHYAFWMDHWGVYLFILGIAFLLKYQMTRKGLWVGLILVVLSIFALFSSVKPQWFIWMERSFHFIEHFWPAVLIIIGFYLLFKRS</sequence>
<evidence type="ECO:0000259" key="2">
    <source>
        <dbReference type="Pfam" id="PF18917"/>
    </source>
</evidence>
<protein>
    <recommendedName>
        <fullName evidence="2">LiaI-LiaF-like transmembrane region domain-containing protein</fullName>
    </recommendedName>
</protein>
<evidence type="ECO:0000313" key="3">
    <source>
        <dbReference type="EMBL" id="TCT27148.1"/>
    </source>
</evidence>
<feature type="transmembrane region" description="Helical" evidence="1">
    <location>
        <begin position="59"/>
        <end position="79"/>
    </location>
</feature>
<dbReference type="Proteomes" id="UP000294650">
    <property type="component" value="Unassembled WGS sequence"/>
</dbReference>
<name>A0A4R3NI35_9BACI</name>
<dbReference type="OrthoDB" id="2989824at2"/>
<accession>A0A4R3NI35</accession>
<gene>
    <name evidence="3" type="ORF">EDD68_101517</name>
</gene>
<feature type="transmembrane region" description="Helical" evidence="1">
    <location>
        <begin position="7"/>
        <end position="26"/>
    </location>
</feature>
<keyword evidence="1" id="KW-0812">Transmembrane</keyword>
<dbReference type="Pfam" id="PF18917">
    <property type="entry name" value="LiaI-LiaF-like_TM1"/>
    <property type="match status" value="1"/>
</dbReference>
<dbReference type="AlphaFoldDB" id="A0A4R3NI35"/>
<feature type="transmembrane region" description="Helical" evidence="1">
    <location>
        <begin position="32"/>
        <end position="52"/>
    </location>
</feature>
<feature type="transmembrane region" description="Helical" evidence="1">
    <location>
        <begin position="85"/>
        <end position="100"/>
    </location>
</feature>
<evidence type="ECO:0000313" key="4">
    <source>
        <dbReference type="Proteomes" id="UP000294650"/>
    </source>
</evidence>
<feature type="domain" description="LiaI-LiaF-like transmembrane region" evidence="2">
    <location>
        <begin position="7"/>
        <end position="47"/>
    </location>
</feature>
<proteinExistence type="predicted"/>
<keyword evidence="4" id="KW-1185">Reference proteome</keyword>
<dbReference type="EMBL" id="SMAN01000001">
    <property type="protein sequence ID" value="TCT27148.1"/>
    <property type="molecule type" value="Genomic_DNA"/>
</dbReference>